<keyword evidence="2" id="KW-1185">Reference proteome</keyword>
<dbReference type="AlphaFoldDB" id="A0A9P7J8E8"/>
<comment type="caution">
    <text evidence="1">The sequence shown here is derived from an EMBL/GenBank/DDBJ whole genome shotgun (WGS) entry which is preliminary data.</text>
</comment>
<name>A0A9P7J8E8_9AGAM</name>
<dbReference type="RefSeq" id="XP_041188293.1">
    <property type="nucleotide sequence ID" value="XM_041342483.1"/>
</dbReference>
<dbReference type="Proteomes" id="UP000807769">
    <property type="component" value="Unassembled WGS sequence"/>
</dbReference>
<accession>A0A9P7J8E8</accession>
<gene>
    <name evidence="1" type="ORF">BJ212DRAFT_1590301</name>
</gene>
<evidence type="ECO:0000313" key="1">
    <source>
        <dbReference type="EMBL" id="KAG1807835.1"/>
    </source>
</evidence>
<proteinExistence type="predicted"/>
<dbReference type="GeneID" id="64636499"/>
<protein>
    <submittedName>
        <fullName evidence="1">Uncharacterized protein</fullName>
    </submittedName>
</protein>
<sequence length="212" mass="24101">MSELANSRRRECVTTQGSAHNEAPEWKVRFITFDELVYVGVSCCPQKMSTRYDDYIVAAEEPTLLVVTVGWDASHMIDKRNLDASRKWRKDEGHHDGNAIGKDHGTSDTAQWPVELFHNSMEWEFENRDKDSEVTPANICGCRVGPEEHELHSTRATNWLFPAGKLLEGRRARESEPTSTSTSVYNDTIRVFTSRALRVEPNLLSLLACYDP</sequence>
<reference evidence="1" key="1">
    <citation type="journal article" date="2020" name="New Phytol.">
        <title>Comparative genomics reveals dynamic genome evolution in host specialist ectomycorrhizal fungi.</title>
        <authorList>
            <person name="Lofgren L.A."/>
            <person name="Nguyen N.H."/>
            <person name="Vilgalys R."/>
            <person name="Ruytinx J."/>
            <person name="Liao H.L."/>
            <person name="Branco S."/>
            <person name="Kuo A."/>
            <person name="LaButti K."/>
            <person name="Lipzen A."/>
            <person name="Andreopoulos W."/>
            <person name="Pangilinan J."/>
            <person name="Riley R."/>
            <person name="Hundley H."/>
            <person name="Na H."/>
            <person name="Barry K."/>
            <person name="Grigoriev I.V."/>
            <person name="Stajich J.E."/>
            <person name="Kennedy P.G."/>
        </authorList>
    </citation>
    <scope>NUCLEOTIDE SEQUENCE</scope>
    <source>
        <strain evidence="1">MN1</strain>
    </source>
</reference>
<evidence type="ECO:0000313" key="2">
    <source>
        <dbReference type="Proteomes" id="UP000807769"/>
    </source>
</evidence>
<dbReference type="EMBL" id="JABBWG010000041">
    <property type="protein sequence ID" value="KAG1807835.1"/>
    <property type="molecule type" value="Genomic_DNA"/>
</dbReference>
<organism evidence="1 2">
    <name type="scientific">Suillus subaureus</name>
    <dbReference type="NCBI Taxonomy" id="48587"/>
    <lineage>
        <taxon>Eukaryota</taxon>
        <taxon>Fungi</taxon>
        <taxon>Dikarya</taxon>
        <taxon>Basidiomycota</taxon>
        <taxon>Agaricomycotina</taxon>
        <taxon>Agaricomycetes</taxon>
        <taxon>Agaricomycetidae</taxon>
        <taxon>Boletales</taxon>
        <taxon>Suillineae</taxon>
        <taxon>Suillaceae</taxon>
        <taxon>Suillus</taxon>
    </lineage>
</organism>